<keyword evidence="4" id="KW-0812">Transmembrane</keyword>
<accession>A0A2W5ADL9</accession>
<keyword evidence="5" id="KW-0732">Signal</keyword>
<evidence type="ECO:0000256" key="4">
    <source>
        <dbReference type="ARBA" id="ARBA00022692"/>
    </source>
</evidence>
<evidence type="ECO:0000256" key="1">
    <source>
        <dbReference type="ARBA" id="ARBA00004571"/>
    </source>
</evidence>
<dbReference type="InterPro" id="IPR005017">
    <property type="entry name" value="OMPP1/FadL/TodX"/>
</dbReference>
<keyword evidence="6" id="KW-0472">Membrane</keyword>
<protein>
    <submittedName>
        <fullName evidence="8">Aromatic hydrocarbon degradation protein</fullName>
    </submittedName>
</protein>
<dbReference type="GO" id="GO:0009279">
    <property type="term" value="C:cell outer membrane"/>
    <property type="evidence" value="ECO:0007669"/>
    <property type="project" value="UniProtKB-SubCell"/>
</dbReference>
<comment type="subcellular location">
    <subcellularLocation>
        <location evidence="1">Cell outer membrane</location>
        <topology evidence="1">Multi-pass membrane protein</topology>
    </subcellularLocation>
</comment>
<dbReference type="PANTHER" id="PTHR35093">
    <property type="entry name" value="OUTER MEMBRANE PROTEIN NMB0088-RELATED"/>
    <property type="match status" value="1"/>
</dbReference>
<gene>
    <name evidence="8" type="ORF">DI623_03510</name>
</gene>
<dbReference type="GO" id="GO:0015483">
    <property type="term" value="F:long-chain fatty acid transporting porin activity"/>
    <property type="evidence" value="ECO:0007669"/>
    <property type="project" value="TreeGrafter"/>
</dbReference>
<comment type="similarity">
    <text evidence="2">Belongs to the OmpP1/FadL family.</text>
</comment>
<evidence type="ECO:0000256" key="5">
    <source>
        <dbReference type="ARBA" id="ARBA00022729"/>
    </source>
</evidence>
<dbReference type="SUPFAM" id="SSF56935">
    <property type="entry name" value="Porins"/>
    <property type="match status" value="1"/>
</dbReference>
<name>A0A2W5ADL9_9SPHN</name>
<evidence type="ECO:0000256" key="6">
    <source>
        <dbReference type="ARBA" id="ARBA00023136"/>
    </source>
</evidence>
<dbReference type="Proteomes" id="UP000249066">
    <property type="component" value="Unassembled WGS sequence"/>
</dbReference>
<evidence type="ECO:0000256" key="3">
    <source>
        <dbReference type="ARBA" id="ARBA00022452"/>
    </source>
</evidence>
<dbReference type="PANTHER" id="PTHR35093:SF8">
    <property type="entry name" value="OUTER MEMBRANE PROTEIN NMB0088-RELATED"/>
    <property type="match status" value="1"/>
</dbReference>
<dbReference type="Pfam" id="PF03349">
    <property type="entry name" value="Toluene_X"/>
    <property type="match status" value="1"/>
</dbReference>
<dbReference type="EMBL" id="QFNN01000010">
    <property type="protein sequence ID" value="PZO91392.1"/>
    <property type="molecule type" value="Genomic_DNA"/>
</dbReference>
<evidence type="ECO:0000313" key="8">
    <source>
        <dbReference type="EMBL" id="PZO91392.1"/>
    </source>
</evidence>
<proteinExistence type="inferred from homology"/>
<keyword evidence="7" id="KW-0998">Cell outer membrane</keyword>
<organism evidence="8 9">
    <name type="scientific">Sphingomonas sanxanigenens</name>
    <dbReference type="NCBI Taxonomy" id="397260"/>
    <lineage>
        <taxon>Bacteria</taxon>
        <taxon>Pseudomonadati</taxon>
        <taxon>Pseudomonadota</taxon>
        <taxon>Alphaproteobacteria</taxon>
        <taxon>Sphingomonadales</taxon>
        <taxon>Sphingomonadaceae</taxon>
        <taxon>Sphingomonas</taxon>
    </lineage>
</organism>
<evidence type="ECO:0000256" key="2">
    <source>
        <dbReference type="ARBA" id="ARBA00008163"/>
    </source>
</evidence>
<comment type="caution">
    <text evidence="8">The sequence shown here is derived from an EMBL/GenBank/DDBJ whole genome shotgun (WGS) entry which is preliminary data.</text>
</comment>
<dbReference type="AlphaFoldDB" id="A0A2W5ADL9"/>
<reference evidence="8 9" key="1">
    <citation type="submission" date="2017-08" db="EMBL/GenBank/DDBJ databases">
        <title>Infants hospitalized years apart are colonized by the same room-sourced microbial strains.</title>
        <authorList>
            <person name="Brooks B."/>
            <person name="Olm M.R."/>
            <person name="Firek B.A."/>
            <person name="Baker R."/>
            <person name="Thomas B.C."/>
            <person name="Morowitz M.J."/>
            <person name="Banfield J.F."/>
        </authorList>
    </citation>
    <scope>NUCLEOTIDE SEQUENCE [LARGE SCALE GENOMIC DNA]</scope>
    <source>
        <strain evidence="8">S2_018_000_R2_101</strain>
    </source>
</reference>
<keyword evidence="3" id="KW-1134">Transmembrane beta strand</keyword>
<sequence>MIAAAPAHAGAFYLQEQSIKAAGRAFSGEVSERGVQQLWWNPAAIGGISAPQSFFGVAAVFPHANARNVDTQVIRPTVTIPGLGVVPGSTTSVGGRQNEHNPVNKGFLPTGGFAMPLNDQFAIGIVSAAPFGFTSNYAADSWARYSADKTRLRTFDIQPTIAFSPTPNISIGAGPNIEYVRATFSNSIPDPLPPIPGVNAGDDGYQFLKGSGWNIGYSVGIQFHNEHFDFGVSYKSKITHKLDGSLTISGFTDPVLIAQGVNFSVDTAKARYTSPWQLQFGGRYHATQQLTLNAQIVRFGWSEFDTIDLSNLGRLGSQSLPFGYRNTWSYAGGFDYAVSPKWTLRGGVQRDLSPVRSGERDPRVPDGNRWNFALGSSYALTEHMGIDASLGYAKIASNPIDKTTAAFAGTPLQTIVTTSGVLDNGHAIVFGLGCHMTF</sequence>
<evidence type="ECO:0000313" key="9">
    <source>
        <dbReference type="Proteomes" id="UP000249066"/>
    </source>
</evidence>
<dbReference type="Gene3D" id="2.40.160.60">
    <property type="entry name" value="Outer membrane protein transport protein (OMPP1/FadL/TodX)"/>
    <property type="match status" value="1"/>
</dbReference>
<evidence type="ECO:0000256" key="7">
    <source>
        <dbReference type="ARBA" id="ARBA00023237"/>
    </source>
</evidence>